<proteinExistence type="predicted"/>
<protein>
    <submittedName>
        <fullName evidence="1">Uncharacterized protein</fullName>
    </submittedName>
</protein>
<comment type="caution">
    <text evidence="1">The sequence shown here is derived from an EMBL/GenBank/DDBJ whole genome shotgun (WGS) entry which is preliminary data.</text>
</comment>
<dbReference type="EMBL" id="JAWWNJ010000030">
    <property type="protein sequence ID" value="KAK7026943.1"/>
    <property type="molecule type" value="Genomic_DNA"/>
</dbReference>
<evidence type="ECO:0000313" key="2">
    <source>
        <dbReference type="Proteomes" id="UP001362999"/>
    </source>
</evidence>
<gene>
    <name evidence="1" type="ORF">R3P38DRAFT_3524460</name>
</gene>
<reference evidence="1 2" key="1">
    <citation type="journal article" date="2024" name="J Genomics">
        <title>Draft genome sequencing and assembly of Favolaschia claudopus CIRM-BRFM 2984 isolated from oak limbs.</title>
        <authorList>
            <person name="Navarro D."/>
            <person name="Drula E."/>
            <person name="Chaduli D."/>
            <person name="Cazenave R."/>
            <person name="Ahrendt S."/>
            <person name="Wang J."/>
            <person name="Lipzen A."/>
            <person name="Daum C."/>
            <person name="Barry K."/>
            <person name="Grigoriev I.V."/>
            <person name="Favel A."/>
            <person name="Rosso M.N."/>
            <person name="Martin F."/>
        </authorList>
    </citation>
    <scope>NUCLEOTIDE SEQUENCE [LARGE SCALE GENOMIC DNA]</scope>
    <source>
        <strain evidence="1 2">CIRM-BRFM 2984</strain>
    </source>
</reference>
<dbReference type="Proteomes" id="UP001362999">
    <property type="component" value="Unassembled WGS sequence"/>
</dbReference>
<keyword evidence="2" id="KW-1185">Reference proteome</keyword>
<accession>A0AAW0BL82</accession>
<dbReference type="AlphaFoldDB" id="A0AAW0BL82"/>
<organism evidence="1 2">
    <name type="scientific">Favolaschia claudopus</name>
    <dbReference type="NCBI Taxonomy" id="2862362"/>
    <lineage>
        <taxon>Eukaryota</taxon>
        <taxon>Fungi</taxon>
        <taxon>Dikarya</taxon>
        <taxon>Basidiomycota</taxon>
        <taxon>Agaricomycotina</taxon>
        <taxon>Agaricomycetes</taxon>
        <taxon>Agaricomycetidae</taxon>
        <taxon>Agaricales</taxon>
        <taxon>Marasmiineae</taxon>
        <taxon>Mycenaceae</taxon>
        <taxon>Favolaschia</taxon>
    </lineage>
</organism>
<sequence>MLTRARKKLATYQRFYRIISSNNVPGLPRLLSNSADQDWSISKTSEMALLSLQGKYHPRNYTDFDKDLAILIYELGGGGALHALNKAPSMLPGRHTIANIRWQHRLRISVGEVTISSILENIEILFKDDIEVGEIQRVGITLSQDEIAGDGRPCYLPETDEIGGLCEHAISELDTHKVGCDLESIKAAARAVREGRVHVGKEFSVAAFSRHAESDYGAKPVLLMPTCKQGSWESSAQLLQKLIQAWKLSPYGEAKHGPLLSIASDGDGTRRAALYLICMHRKLGPDDPIYKFLSDLVGLNLYTGEGGLTMDFDYKYLFKRLCTLLCSKEGILVNDVVVNKALLAQWLERLSGHDWSDEIIHALLNPKDAQDVGRAIKLLWLIADLRDIDTSEFLPSERNTHRAISILGEMFDALLQPFINPDLSLSSQIQSLVKFAHLACALFIKHDGDFISHQLYGDLQCML</sequence>
<evidence type="ECO:0000313" key="1">
    <source>
        <dbReference type="EMBL" id="KAK7026943.1"/>
    </source>
</evidence>
<name>A0AAW0BL82_9AGAR</name>